<protein>
    <submittedName>
        <fullName evidence="1">Uncharacterized protein</fullName>
    </submittedName>
</protein>
<dbReference type="EMBL" id="GBRH01235968">
    <property type="protein sequence ID" value="JAD61927.1"/>
    <property type="molecule type" value="Transcribed_RNA"/>
</dbReference>
<proteinExistence type="predicted"/>
<sequence>MLLDNPILLA</sequence>
<accession>A0A0A9BRH5</accession>
<name>A0A0A9BRH5_ARUDO</name>
<organism evidence="1">
    <name type="scientific">Arundo donax</name>
    <name type="common">Giant reed</name>
    <name type="synonym">Donax arundinaceus</name>
    <dbReference type="NCBI Taxonomy" id="35708"/>
    <lineage>
        <taxon>Eukaryota</taxon>
        <taxon>Viridiplantae</taxon>
        <taxon>Streptophyta</taxon>
        <taxon>Embryophyta</taxon>
        <taxon>Tracheophyta</taxon>
        <taxon>Spermatophyta</taxon>
        <taxon>Magnoliopsida</taxon>
        <taxon>Liliopsida</taxon>
        <taxon>Poales</taxon>
        <taxon>Poaceae</taxon>
        <taxon>PACMAD clade</taxon>
        <taxon>Arundinoideae</taxon>
        <taxon>Arundineae</taxon>
        <taxon>Arundo</taxon>
    </lineage>
</organism>
<reference evidence="1" key="2">
    <citation type="journal article" date="2015" name="Data Brief">
        <title>Shoot transcriptome of the giant reed, Arundo donax.</title>
        <authorList>
            <person name="Barrero R.A."/>
            <person name="Guerrero F.D."/>
            <person name="Moolhuijzen P."/>
            <person name="Goolsby J.A."/>
            <person name="Tidwell J."/>
            <person name="Bellgard S.E."/>
            <person name="Bellgard M.I."/>
        </authorList>
    </citation>
    <scope>NUCLEOTIDE SEQUENCE</scope>
    <source>
        <tissue evidence="1">Shoot tissue taken approximately 20 cm above the soil surface</tissue>
    </source>
</reference>
<reference evidence="1" key="1">
    <citation type="submission" date="2014-09" db="EMBL/GenBank/DDBJ databases">
        <authorList>
            <person name="Magalhaes I.L.F."/>
            <person name="Oliveira U."/>
            <person name="Santos F.R."/>
            <person name="Vidigal T.H.D.A."/>
            <person name="Brescovit A.D."/>
            <person name="Santos A.J."/>
        </authorList>
    </citation>
    <scope>NUCLEOTIDE SEQUENCE</scope>
    <source>
        <tissue evidence="1">Shoot tissue taken approximately 20 cm above the soil surface</tissue>
    </source>
</reference>
<evidence type="ECO:0000313" key="1">
    <source>
        <dbReference type="EMBL" id="JAD61927.1"/>
    </source>
</evidence>